<dbReference type="AlphaFoldDB" id="D9XJA2"/>
<dbReference type="Proteomes" id="UP000002968">
    <property type="component" value="Unassembled WGS sequence"/>
</dbReference>
<evidence type="ECO:0000256" key="1">
    <source>
        <dbReference type="SAM" id="MobiDB-lite"/>
    </source>
</evidence>
<protein>
    <submittedName>
        <fullName evidence="2">Nitrate reductase NarB</fullName>
    </submittedName>
</protein>
<dbReference type="HOGENOM" id="CLU_2248583_0_0_11"/>
<dbReference type="eggNOG" id="COG3383">
    <property type="taxonomic scope" value="Bacteria"/>
</dbReference>
<reference evidence="2" key="1">
    <citation type="submission" date="2009-02" db="EMBL/GenBank/DDBJ databases">
        <title>Annotation of Streptomyces griseoflavus strain Tu4000.</title>
        <authorList>
            <consortium name="The Broad Institute Genome Sequencing Platform"/>
            <consortium name="Broad Institute Microbial Sequencing Center"/>
            <person name="Fischbach M."/>
            <person name="Godfrey P."/>
            <person name="Ward D."/>
            <person name="Young S."/>
            <person name="Zeng Q."/>
            <person name="Koehrsen M."/>
            <person name="Alvarado L."/>
            <person name="Berlin A.M."/>
            <person name="Bochicchio J."/>
            <person name="Borenstein D."/>
            <person name="Chapman S.B."/>
            <person name="Chen Z."/>
            <person name="Engels R."/>
            <person name="Freedman E."/>
            <person name="Gellesch M."/>
            <person name="Goldberg J."/>
            <person name="Griggs A."/>
            <person name="Gujja S."/>
            <person name="Heilman E.R."/>
            <person name="Heiman D.I."/>
            <person name="Hepburn T.A."/>
            <person name="Howarth C."/>
            <person name="Jen D."/>
            <person name="Larson L."/>
            <person name="Lewis B."/>
            <person name="Mehta T."/>
            <person name="Park D."/>
            <person name="Pearson M."/>
            <person name="Richards J."/>
            <person name="Roberts A."/>
            <person name="Saif S."/>
            <person name="Shea T.D."/>
            <person name="Shenoy N."/>
            <person name="Sisk P."/>
            <person name="Stolte C."/>
            <person name="Sykes S.N."/>
            <person name="Thomson T."/>
            <person name="Walk T."/>
            <person name="White J."/>
            <person name="Yandava C."/>
            <person name="Straight P."/>
            <person name="Clardy J."/>
            <person name="Hung D."/>
            <person name="Kolter R."/>
            <person name="Mekalanos J."/>
            <person name="Walker S."/>
            <person name="Walsh C.T."/>
            <person name="Wieland-Brown L.C."/>
            <person name="Haas B."/>
            <person name="Nusbaum C."/>
            <person name="Birren B."/>
        </authorList>
    </citation>
    <scope>NUCLEOTIDE SEQUENCE [LARGE SCALE GENOMIC DNA]</scope>
    <source>
        <strain evidence="2">Tu4000</strain>
    </source>
</reference>
<accession>D9XJA2</accession>
<keyword evidence="3" id="KW-1185">Reference proteome</keyword>
<dbReference type="EMBL" id="GG657758">
    <property type="protein sequence ID" value="EFL37304.1"/>
    <property type="molecule type" value="Genomic_DNA"/>
</dbReference>
<proteinExistence type="predicted"/>
<evidence type="ECO:0000313" key="2">
    <source>
        <dbReference type="EMBL" id="EFL37304.1"/>
    </source>
</evidence>
<dbReference type="STRING" id="467200.SSRG_00108"/>
<name>D9XJA2_9ACTN</name>
<sequence>MTCATASFPPFHYGYWDTPAGHRPDGAGRAANEATVTDWDPVSKQPIYKTCAARITLIERGVGRPAPAPTVTASAPVGSDGTTAATGERSSHATEIIVGEEGRQ</sequence>
<dbReference type="SUPFAM" id="SSF50692">
    <property type="entry name" value="ADC-like"/>
    <property type="match status" value="1"/>
</dbReference>
<dbReference type="Gene3D" id="2.40.40.20">
    <property type="match status" value="1"/>
</dbReference>
<feature type="region of interest" description="Disordered" evidence="1">
    <location>
        <begin position="63"/>
        <end position="104"/>
    </location>
</feature>
<gene>
    <name evidence="2" type="ORF">SSRG_00108</name>
</gene>
<organism evidence="2 3">
    <name type="scientific">Streptomyces griseoflavus Tu4000</name>
    <dbReference type="NCBI Taxonomy" id="467200"/>
    <lineage>
        <taxon>Bacteria</taxon>
        <taxon>Bacillati</taxon>
        <taxon>Actinomycetota</taxon>
        <taxon>Actinomycetes</taxon>
        <taxon>Kitasatosporales</taxon>
        <taxon>Streptomycetaceae</taxon>
        <taxon>Streptomyces</taxon>
    </lineage>
</organism>
<dbReference type="InterPro" id="IPR009010">
    <property type="entry name" value="Asp_de-COase-like_dom_sf"/>
</dbReference>
<evidence type="ECO:0000313" key="3">
    <source>
        <dbReference type="Proteomes" id="UP000002968"/>
    </source>
</evidence>